<keyword evidence="2" id="KW-0479">Metal-binding</keyword>
<keyword evidence="7" id="KW-1185">Reference proteome</keyword>
<dbReference type="RefSeq" id="WP_021317020.1">
    <property type="nucleotide sequence ID" value="NZ_AUWY01000047.1"/>
</dbReference>
<proteinExistence type="predicted"/>
<evidence type="ECO:0000313" key="7">
    <source>
        <dbReference type="Proteomes" id="UP000015523"/>
    </source>
</evidence>
<dbReference type="InterPro" id="IPR036188">
    <property type="entry name" value="FAD/NAD-bd_sf"/>
</dbReference>
<dbReference type="Gene3D" id="3.50.50.60">
    <property type="entry name" value="FAD/NAD(P)-binding domain"/>
    <property type="match status" value="1"/>
</dbReference>
<dbReference type="GO" id="GO:0051539">
    <property type="term" value="F:4 iron, 4 sulfur cluster binding"/>
    <property type="evidence" value="ECO:0007669"/>
    <property type="project" value="UniProtKB-KW"/>
</dbReference>
<keyword evidence="3" id="KW-0560">Oxidoreductase</keyword>
<keyword evidence="4" id="KW-0408">Iron</keyword>
<keyword evidence="5" id="KW-0411">Iron-sulfur</keyword>
<dbReference type="PANTHER" id="PTHR43498">
    <property type="entry name" value="FERREDOXIN:COB-COM HETERODISULFIDE REDUCTASE SUBUNIT A"/>
    <property type="match status" value="1"/>
</dbReference>
<name>T0KIX2_9SPHN</name>
<organism evidence="6 7">
    <name type="scientific">Sphingobium ummariense RL-3</name>
    <dbReference type="NCBI Taxonomy" id="1346791"/>
    <lineage>
        <taxon>Bacteria</taxon>
        <taxon>Pseudomonadati</taxon>
        <taxon>Pseudomonadota</taxon>
        <taxon>Alphaproteobacteria</taxon>
        <taxon>Sphingomonadales</taxon>
        <taxon>Sphingomonadaceae</taxon>
        <taxon>Sphingobium</taxon>
    </lineage>
</organism>
<dbReference type="AlphaFoldDB" id="T0KIX2"/>
<evidence type="ECO:0000256" key="4">
    <source>
        <dbReference type="ARBA" id="ARBA00023004"/>
    </source>
</evidence>
<dbReference type="STRING" id="1346791.M529_05410"/>
<comment type="caution">
    <text evidence="6">The sequence shown here is derived from an EMBL/GenBank/DDBJ whole genome shotgun (WGS) entry which is preliminary data.</text>
</comment>
<protein>
    <recommendedName>
        <fullName evidence="8">FAD-dependent oxidoreductase</fullName>
    </recommendedName>
</protein>
<dbReference type="eggNOG" id="COG0654">
    <property type="taxonomic scope" value="Bacteria"/>
</dbReference>
<evidence type="ECO:0000256" key="5">
    <source>
        <dbReference type="ARBA" id="ARBA00023014"/>
    </source>
</evidence>
<dbReference type="SUPFAM" id="SSF51905">
    <property type="entry name" value="FAD/NAD(P)-binding domain"/>
    <property type="match status" value="1"/>
</dbReference>
<dbReference type="OrthoDB" id="9777740at2"/>
<gene>
    <name evidence="6" type="ORF">M529_05410</name>
</gene>
<evidence type="ECO:0000256" key="2">
    <source>
        <dbReference type="ARBA" id="ARBA00022723"/>
    </source>
</evidence>
<dbReference type="InterPro" id="IPR039650">
    <property type="entry name" value="HdrA-like"/>
</dbReference>
<dbReference type="PANTHER" id="PTHR43498:SF1">
    <property type="entry name" value="COB--COM HETERODISULFIDE REDUCTASE IRON-SULFUR SUBUNIT A"/>
    <property type="match status" value="1"/>
</dbReference>
<evidence type="ECO:0000256" key="3">
    <source>
        <dbReference type="ARBA" id="ARBA00023002"/>
    </source>
</evidence>
<evidence type="ECO:0000313" key="6">
    <source>
        <dbReference type="EMBL" id="EQB33233.1"/>
    </source>
</evidence>
<reference evidence="6 7" key="1">
    <citation type="journal article" date="2013" name="Genome Announc.">
        <title>Draft Genome Sequence of Sphingobium ummariense Strain RL-3, a Hexachlorocyclohexane-Degrading Bacterium.</title>
        <authorList>
            <person name="Kohli P."/>
            <person name="Dua A."/>
            <person name="Sangwan N."/>
            <person name="Oldach P."/>
            <person name="Khurana J.P."/>
            <person name="Lal R."/>
        </authorList>
    </citation>
    <scope>NUCLEOTIDE SEQUENCE [LARGE SCALE GENOMIC DNA]</scope>
    <source>
        <strain evidence="6 7">RL-3</strain>
    </source>
</reference>
<dbReference type="Proteomes" id="UP000015523">
    <property type="component" value="Unassembled WGS sequence"/>
</dbReference>
<dbReference type="PATRIC" id="fig|1346791.3.peg.1041"/>
<dbReference type="EMBL" id="AUWY01000047">
    <property type="protein sequence ID" value="EQB33233.1"/>
    <property type="molecule type" value="Genomic_DNA"/>
</dbReference>
<accession>T0KIX2</accession>
<dbReference type="GO" id="GO:0016491">
    <property type="term" value="F:oxidoreductase activity"/>
    <property type="evidence" value="ECO:0007669"/>
    <property type="project" value="UniProtKB-KW"/>
</dbReference>
<sequence>MLDRPFDPDTRIVAKTAAEAIIERECDICVVGSGASGASAAIEAARAGRSVILVDGLPTLGGQAVNSIIGMFCGLYTSGQGGRQLTHGIADEILHDLGASGDLHVTQGGVMKVAMYNEVALGRWVERTAVGAGVVPLTGAIIRHVHRDGRRVIALDIATRFGDVRIKATGFVDATGDAALTWDAGFDCQVHKNGQIYGSQMLIIEGFDEANLPAREDVSQRLWDKGGDYGLMRRDGFSARYPGRNVAMVNMTHIETPLDPFDAAEKQIDGKEQADRTLAFLRAEYPDAYGKASVRAYGLPGVRQTRWIVGTHHLTTDEVREATRFDDAIARCAWPLEQHHNREGYVWEVFPDDHIHTVPLRSLLVAGADNVVAVGRCIDADSAALSSVRVMGPCIAMGAAAAHALDLAGSGSVHQLDLASLKQRIRHNIED</sequence>
<dbReference type="Pfam" id="PF12831">
    <property type="entry name" value="FAD_oxidored"/>
    <property type="match status" value="1"/>
</dbReference>
<evidence type="ECO:0000256" key="1">
    <source>
        <dbReference type="ARBA" id="ARBA00022485"/>
    </source>
</evidence>
<dbReference type="GO" id="GO:0046872">
    <property type="term" value="F:metal ion binding"/>
    <property type="evidence" value="ECO:0007669"/>
    <property type="project" value="UniProtKB-KW"/>
</dbReference>
<keyword evidence="1" id="KW-0004">4Fe-4S</keyword>
<evidence type="ECO:0008006" key="8">
    <source>
        <dbReference type="Google" id="ProtNLM"/>
    </source>
</evidence>